<dbReference type="Gene3D" id="3.40.50.300">
    <property type="entry name" value="P-loop containing nucleotide triphosphate hydrolases"/>
    <property type="match status" value="1"/>
</dbReference>
<dbReference type="Pfam" id="PF08402">
    <property type="entry name" value="TOBE_2"/>
    <property type="match status" value="1"/>
</dbReference>
<feature type="domain" description="ABC transporter" evidence="8">
    <location>
        <begin position="53"/>
        <end position="283"/>
    </location>
</feature>
<evidence type="ECO:0000256" key="1">
    <source>
        <dbReference type="ARBA" id="ARBA00022448"/>
    </source>
</evidence>
<protein>
    <submittedName>
        <fullName evidence="9">Polyamine-transporting ATPase</fullName>
    </submittedName>
</protein>
<evidence type="ECO:0000256" key="6">
    <source>
        <dbReference type="ARBA" id="ARBA00022967"/>
    </source>
</evidence>
<evidence type="ECO:0000256" key="3">
    <source>
        <dbReference type="ARBA" id="ARBA00022519"/>
    </source>
</evidence>
<evidence type="ECO:0000256" key="4">
    <source>
        <dbReference type="ARBA" id="ARBA00022741"/>
    </source>
</evidence>
<reference evidence="10" key="1">
    <citation type="journal article" date="2019" name="Int. J. Syst. Evol. Microbiol.">
        <title>The Global Catalogue of Microorganisms (GCM) 10K type strain sequencing project: providing services to taxonomists for standard genome sequencing and annotation.</title>
        <authorList>
            <consortium name="The Broad Institute Genomics Platform"/>
            <consortium name="The Broad Institute Genome Sequencing Center for Infectious Disease"/>
            <person name="Wu L."/>
            <person name="Ma J."/>
        </authorList>
    </citation>
    <scope>NUCLEOTIDE SEQUENCE [LARGE SCALE GENOMIC DNA]</scope>
    <source>
        <strain evidence="10">KCTC 32998</strain>
    </source>
</reference>
<keyword evidence="6" id="KW-1278">Translocase</keyword>
<dbReference type="InterPro" id="IPR008995">
    <property type="entry name" value="Mo/tungstate-bd_C_term_dom"/>
</dbReference>
<dbReference type="Proteomes" id="UP000646745">
    <property type="component" value="Unassembled WGS sequence"/>
</dbReference>
<keyword evidence="4" id="KW-0547">Nucleotide-binding</keyword>
<organism evidence="9 10">
    <name type="scientific">Salinicola rhizosphaerae</name>
    <dbReference type="NCBI Taxonomy" id="1443141"/>
    <lineage>
        <taxon>Bacteria</taxon>
        <taxon>Pseudomonadati</taxon>
        <taxon>Pseudomonadota</taxon>
        <taxon>Gammaproteobacteria</taxon>
        <taxon>Oceanospirillales</taxon>
        <taxon>Halomonadaceae</taxon>
        <taxon>Salinicola</taxon>
    </lineage>
</organism>
<dbReference type="Pfam" id="PF00005">
    <property type="entry name" value="ABC_tran"/>
    <property type="match status" value="1"/>
</dbReference>
<dbReference type="Gene3D" id="2.40.50.100">
    <property type="match status" value="1"/>
</dbReference>
<keyword evidence="3" id="KW-0997">Cell inner membrane</keyword>
<dbReference type="InterPro" id="IPR013611">
    <property type="entry name" value="Transp-assoc_OB_typ2"/>
</dbReference>
<dbReference type="InterPro" id="IPR017871">
    <property type="entry name" value="ABC_transporter-like_CS"/>
</dbReference>
<name>A0ABQ3EF46_9GAMM</name>
<dbReference type="InterPro" id="IPR050093">
    <property type="entry name" value="ABC_SmlMolc_Importer"/>
</dbReference>
<keyword evidence="5" id="KW-0067">ATP-binding</keyword>
<dbReference type="InterPro" id="IPR027417">
    <property type="entry name" value="P-loop_NTPase"/>
</dbReference>
<evidence type="ECO:0000313" key="9">
    <source>
        <dbReference type="EMBL" id="GHB34379.1"/>
    </source>
</evidence>
<dbReference type="InterPro" id="IPR003439">
    <property type="entry name" value="ABC_transporter-like_ATP-bd"/>
</dbReference>
<dbReference type="PANTHER" id="PTHR42781">
    <property type="entry name" value="SPERMIDINE/PUTRESCINE IMPORT ATP-BINDING PROTEIN POTA"/>
    <property type="match status" value="1"/>
</dbReference>
<evidence type="ECO:0000256" key="2">
    <source>
        <dbReference type="ARBA" id="ARBA00022475"/>
    </source>
</evidence>
<keyword evidence="10" id="KW-1185">Reference proteome</keyword>
<proteinExistence type="predicted"/>
<dbReference type="SMART" id="SM00382">
    <property type="entry name" value="AAA"/>
    <property type="match status" value="1"/>
</dbReference>
<dbReference type="PANTHER" id="PTHR42781:SF1">
    <property type="entry name" value="THIAMINE IMPORT ATP-BINDING PROTEIN THIQ"/>
    <property type="match status" value="1"/>
</dbReference>
<dbReference type="PROSITE" id="PS50893">
    <property type="entry name" value="ABC_TRANSPORTER_2"/>
    <property type="match status" value="1"/>
</dbReference>
<dbReference type="InterPro" id="IPR003593">
    <property type="entry name" value="AAA+_ATPase"/>
</dbReference>
<gene>
    <name evidence="9" type="ORF">GCM10009038_36890</name>
</gene>
<evidence type="ECO:0000256" key="7">
    <source>
        <dbReference type="ARBA" id="ARBA00023136"/>
    </source>
</evidence>
<dbReference type="PROSITE" id="PS00211">
    <property type="entry name" value="ABC_TRANSPORTER_1"/>
    <property type="match status" value="1"/>
</dbReference>
<evidence type="ECO:0000256" key="5">
    <source>
        <dbReference type="ARBA" id="ARBA00022840"/>
    </source>
</evidence>
<evidence type="ECO:0000313" key="10">
    <source>
        <dbReference type="Proteomes" id="UP000646745"/>
    </source>
</evidence>
<dbReference type="EMBL" id="BMZI01000010">
    <property type="protein sequence ID" value="GHB34379.1"/>
    <property type="molecule type" value="Genomic_DNA"/>
</dbReference>
<keyword evidence="1" id="KW-0813">Transport</keyword>
<evidence type="ECO:0000259" key="8">
    <source>
        <dbReference type="PROSITE" id="PS50893"/>
    </source>
</evidence>
<sequence length="393" mass="42684">MSSARGTANHVELYPGDTNEPVVTASLAGAGQDVAREAKLDVPPQESLAPTKLKIEGLSKAYGDFQALHPLDLDIREGELLTLLGPSGSGKTTLLQLIAGLVKPSTGKLLMDDIDQTALPANQRDVGVVFQNYALFPHLTVSENVAFPLRMRGEPRAQTLERVKEVLEMVGMGHLGDRFPDALSGGQQQRVALARCMIYRPSLILMDESLSALDRKLRETMQMEIRRLHRETGATIVFVTHDQEEALALSDRICLMNGGRIEQVGRPEEIYEHPESVFAANFIGVSNLFAGKTTDRGVMETVFGSLPLPESIAGGIEGTLVVRPEHIALNGDDRYLEGEVVERVYAGAETRLLIQVAPELVVTARQAAGASMLEIGSRVGLGWAAENARFLTR</sequence>
<keyword evidence="2" id="KW-1003">Cell membrane</keyword>
<keyword evidence="7" id="KW-0472">Membrane</keyword>
<dbReference type="SUPFAM" id="SSF52540">
    <property type="entry name" value="P-loop containing nucleoside triphosphate hydrolases"/>
    <property type="match status" value="1"/>
</dbReference>
<dbReference type="SUPFAM" id="SSF50331">
    <property type="entry name" value="MOP-like"/>
    <property type="match status" value="1"/>
</dbReference>
<comment type="caution">
    <text evidence="9">The sequence shown here is derived from an EMBL/GenBank/DDBJ whole genome shotgun (WGS) entry which is preliminary data.</text>
</comment>
<accession>A0ABQ3EF46</accession>